<evidence type="ECO:0000256" key="3">
    <source>
        <dbReference type="SAM" id="MobiDB-lite"/>
    </source>
</evidence>
<dbReference type="GO" id="GO:0005524">
    <property type="term" value="F:ATP binding"/>
    <property type="evidence" value="ECO:0007669"/>
    <property type="project" value="UniProtKB-KW"/>
</dbReference>
<keyword evidence="7" id="KW-1185">Reference proteome</keyword>
<sequence length="715" mass="76669">MGDAHESEDAHVPSGPHQKRLKGQKGQKGQKGRGWRGHTPKQRSTHPSASVSFRPLVRGSTAHFTPSPPRVYTLKSYQKELVAKAMSHEGASLVSLPTGTGKTFVAAEWIHRRMERVYQQCDTQTDIPSRPTPSRVAWFLVPTEALAQQQASALRDYYLCTGGYSVCHLQHMGDGPHLESVLAAHDVVVCTAGTLCNILSLPRYRQVCVSLPQCIGVVFDEVHQLRGQSDMALIAEALAAEASPSPVLGLSATPAVSFSADATRVSIQTLTQSLRARVLVCEEGESAEELASVSQSVSITRVYPSCPLMPYEHVHMREGLPALQYLSTLPPLIPESDTGTLVSVVRALRDLRSAVTSLFPQICMSIMQHSVSRVCIGTTNGTQSTDTETGREVGSSVVAASSLLGEGQLLYFCETQVEALLASCCFNALGITSSYIVGKAPRRSFTALSSALGLPPQSTASVLDRLQSGVLRVLCSTPVGREGIDVQSLTRVVLPCQVQHPEHWQQAIGRARQRNSQVYVMVNRDTDNVSLAVQSLTDMSQHILSIGRQGELGHDRDNTNPKSCGSPNSDPAVRIGTKVVELNPRTVSQCVNEMVGKAPGLFPGVTRSKDCVGHAEQSSTQPPLWRVTACICGCEGEGVAPRKAAASNHALVDALVNALDAGCIPREVAHLDMPQGHTEEGEQESAAEAGGPSSPDAFGDGRFDLNDLLTHLPFP</sequence>
<dbReference type="Pfam" id="PF00271">
    <property type="entry name" value="Helicase_C"/>
    <property type="match status" value="1"/>
</dbReference>
<accession>A0A9K3GGC1</accession>
<dbReference type="Pfam" id="PF00270">
    <property type="entry name" value="DEAD"/>
    <property type="match status" value="1"/>
</dbReference>
<dbReference type="InterPro" id="IPR027417">
    <property type="entry name" value="P-loop_NTPase"/>
</dbReference>
<evidence type="ECO:0008006" key="8">
    <source>
        <dbReference type="Google" id="ProtNLM"/>
    </source>
</evidence>
<name>A0A9K3GGC1_9EUKA</name>
<feature type="domain" description="Helicase ATP-binding" evidence="4">
    <location>
        <begin position="83"/>
        <end position="254"/>
    </location>
</feature>
<feature type="compositionally biased region" description="Basic residues" evidence="3">
    <location>
        <begin position="17"/>
        <end position="44"/>
    </location>
</feature>
<dbReference type="PROSITE" id="PS51194">
    <property type="entry name" value="HELICASE_CTER"/>
    <property type="match status" value="1"/>
</dbReference>
<evidence type="ECO:0000256" key="1">
    <source>
        <dbReference type="ARBA" id="ARBA00022741"/>
    </source>
</evidence>
<feature type="region of interest" description="Disordered" evidence="3">
    <location>
        <begin position="675"/>
        <end position="704"/>
    </location>
</feature>
<dbReference type="PANTHER" id="PTHR14074:SF16">
    <property type="entry name" value="ANTIVIRAL INNATE IMMUNE RESPONSE RECEPTOR RIG-I"/>
    <property type="match status" value="1"/>
</dbReference>
<feature type="compositionally biased region" description="Polar residues" evidence="3">
    <location>
        <begin position="560"/>
        <end position="569"/>
    </location>
</feature>
<dbReference type="GO" id="GO:0003676">
    <property type="term" value="F:nucleic acid binding"/>
    <property type="evidence" value="ECO:0007669"/>
    <property type="project" value="InterPro"/>
</dbReference>
<dbReference type="PROSITE" id="PS51192">
    <property type="entry name" value="HELICASE_ATP_BIND_1"/>
    <property type="match status" value="1"/>
</dbReference>
<dbReference type="GO" id="GO:0005737">
    <property type="term" value="C:cytoplasm"/>
    <property type="evidence" value="ECO:0007669"/>
    <property type="project" value="TreeGrafter"/>
</dbReference>
<feature type="compositionally biased region" description="Low complexity" evidence="3">
    <location>
        <begin position="684"/>
        <end position="695"/>
    </location>
</feature>
<dbReference type="Gene3D" id="3.40.50.300">
    <property type="entry name" value="P-loop containing nucleotide triphosphate hydrolases"/>
    <property type="match status" value="2"/>
</dbReference>
<dbReference type="PANTHER" id="PTHR14074">
    <property type="entry name" value="HELICASE WITH DEATH DOMAIN-RELATED"/>
    <property type="match status" value="1"/>
</dbReference>
<dbReference type="EMBL" id="BDIP01000301">
    <property type="protein sequence ID" value="GIQ81071.1"/>
    <property type="molecule type" value="Genomic_DNA"/>
</dbReference>
<dbReference type="SMART" id="SM00487">
    <property type="entry name" value="DEXDc"/>
    <property type="match status" value="1"/>
</dbReference>
<dbReference type="AlphaFoldDB" id="A0A9K3GGC1"/>
<dbReference type="InterPro" id="IPR051363">
    <property type="entry name" value="RLR_Helicase"/>
</dbReference>
<dbReference type="Proteomes" id="UP000265618">
    <property type="component" value="Unassembled WGS sequence"/>
</dbReference>
<feature type="domain" description="Helicase C-terminal" evidence="5">
    <location>
        <begin position="396"/>
        <end position="552"/>
    </location>
</feature>
<evidence type="ECO:0000259" key="4">
    <source>
        <dbReference type="PROSITE" id="PS51192"/>
    </source>
</evidence>
<keyword evidence="2" id="KW-0067">ATP-binding</keyword>
<reference evidence="6 7" key="1">
    <citation type="journal article" date="2018" name="PLoS ONE">
        <title>The draft genome of Kipferlia bialata reveals reductive genome evolution in fornicate parasites.</title>
        <authorList>
            <person name="Tanifuji G."/>
            <person name="Takabayashi S."/>
            <person name="Kume K."/>
            <person name="Takagi M."/>
            <person name="Nakayama T."/>
            <person name="Kamikawa R."/>
            <person name="Inagaki Y."/>
            <person name="Hashimoto T."/>
        </authorList>
    </citation>
    <scope>NUCLEOTIDE SEQUENCE [LARGE SCALE GENOMIC DNA]</scope>
    <source>
        <strain evidence="6">NY0173</strain>
    </source>
</reference>
<gene>
    <name evidence="6" type="ORF">KIPB_001972</name>
</gene>
<feature type="compositionally biased region" description="Basic and acidic residues" evidence="3">
    <location>
        <begin position="1"/>
        <end position="11"/>
    </location>
</feature>
<evidence type="ECO:0000313" key="7">
    <source>
        <dbReference type="Proteomes" id="UP000265618"/>
    </source>
</evidence>
<evidence type="ECO:0000256" key="2">
    <source>
        <dbReference type="ARBA" id="ARBA00022840"/>
    </source>
</evidence>
<keyword evidence="1" id="KW-0547">Nucleotide-binding</keyword>
<feature type="region of interest" description="Disordered" evidence="3">
    <location>
        <begin position="1"/>
        <end position="69"/>
    </location>
</feature>
<protein>
    <recommendedName>
        <fullName evidence="8">Helicase ATP-binding domain-containing protein</fullName>
    </recommendedName>
</protein>
<dbReference type="OrthoDB" id="6513042at2759"/>
<feature type="region of interest" description="Disordered" evidence="3">
    <location>
        <begin position="550"/>
        <end position="570"/>
    </location>
</feature>
<dbReference type="InterPro" id="IPR011545">
    <property type="entry name" value="DEAD/DEAH_box_helicase_dom"/>
</dbReference>
<dbReference type="SMART" id="SM00490">
    <property type="entry name" value="HELICc"/>
    <property type="match status" value="1"/>
</dbReference>
<proteinExistence type="predicted"/>
<evidence type="ECO:0000313" key="6">
    <source>
        <dbReference type="EMBL" id="GIQ81071.1"/>
    </source>
</evidence>
<comment type="caution">
    <text evidence="6">The sequence shown here is derived from an EMBL/GenBank/DDBJ whole genome shotgun (WGS) entry which is preliminary data.</text>
</comment>
<dbReference type="SUPFAM" id="SSF52540">
    <property type="entry name" value="P-loop containing nucleoside triphosphate hydrolases"/>
    <property type="match status" value="1"/>
</dbReference>
<dbReference type="InterPro" id="IPR001650">
    <property type="entry name" value="Helicase_C-like"/>
</dbReference>
<dbReference type="InterPro" id="IPR014001">
    <property type="entry name" value="Helicase_ATP-bd"/>
</dbReference>
<organism evidence="6 7">
    <name type="scientific">Kipferlia bialata</name>
    <dbReference type="NCBI Taxonomy" id="797122"/>
    <lineage>
        <taxon>Eukaryota</taxon>
        <taxon>Metamonada</taxon>
        <taxon>Carpediemonas-like organisms</taxon>
        <taxon>Kipferlia</taxon>
    </lineage>
</organism>
<evidence type="ECO:0000259" key="5">
    <source>
        <dbReference type="PROSITE" id="PS51194"/>
    </source>
</evidence>